<evidence type="ECO:0000313" key="2">
    <source>
        <dbReference type="EMBL" id="PWK43479.1"/>
    </source>
</evidence>
<dbReference type="InterPro" id="IPR003018">
    <property type="entry name" value="GAF"/>
</dbReference>
<keyword evidence="3" id="KW-1185">Reference proteome</keyword>
<dbReference type="Pfam" id="PF01590">
    <property type="entry name" value="GAF"/>
    <property type="match status" value="1"/>
</dbReference>
<dbReference type="OrthoDB" id="9151676at2"/>
<proteinExistence type="predicted"/>
<accession>A0A316F8B5</accession>
<dbReference type="PANTHER" id="PTHR43102">
    <property type="entry name" value="SLR1143 PROTEIN"/>
    <property type="match status" value="1"/>
</dbReference>
<dbReference type="PANTHER" id="PTHR43102:SF2">
    <property type="entry name" value="GAF DOMAIN-CONTAINING PROTEIN"/>
    <property type="match status" value="1"/>
</dbReference>
<dbReference type="InterPro" id="IPR029016">
    <property type="entry name" value="GAF-like_dom_sf"/>
</dbReference>
<organism evidence="2 3">
    <name type="scientific">Actinoplanes xinjiangensis</name>
    <dbReference type="NCBI Taxonomy" id="512350"/>
    <lineage>
        <taxon>Bacteria</taxon>
        <taxon>Bacillati</taxon>
        <taxon>Actinomycetota</taxon>
        <taxon>Actinomycetes</taxon>
        <taxon>Micromonosporales</taxon>
        <taxon>Micromonosporaceae</taxon>
        <taxon>Actinoplanes</taxon>
    </lineage>
</organism>
<dbReference type="EMBL" id="QGGR01000013">
    <property type="protein sequence ID" value="PWK43479.1"/>
    <property type="molecule type" value="Genomic_DNA"/>
</dbReference>
<dbReference type="SUPFAM" id="SSF55781">
    <property type="entry name" value="GAF domain-like"/>
    <property type="match status" value="1"/>
</dbReference>
<protein>
    <submittedName>
        <fullName evidence="2">GAF domain-containing protein</fullName>
    </submittedName>
</protein>
<evidence type="ECO:0000259" key="1">
    <source>
        <dbReference type="SMART" id="SM00065"/>
    </source>
</evidence>
<name>A0A316F8B5_9ACTN</name>
<dbReference type="SMART" id="SM00065">
    <property type="entry name" value="GAF"/>
    <property type="match status" value="1"/>
</dbReference>
<comment type="caution">
    <text evidence="2">The sequence shown here is derived from an EMBL/GenBank/DDBJ whole genome shotgun (WGS) entry which is preliminary data.</text>
</comment>
<dbReference type="RefSeq" id="WP_109597235.1">
    <property type="nucleotide sequence ID" value="NZ_BONA01000063.1"/>
</dbReference>
<sequence>MTAMTNTELFDRLGEPGRMQRLAGYDLFHPGLRTDLDRIAAHSAGRLHAPVSMVSILLDSAQLVIGRHGLPDTGTEIDGTPAEWSLCTRTVLAGRSYRVTDNTTDPLHADNPILAMAGLRSYAGVPLIDDSGHVLGAHCVVDVTPRHFSEAEIAVLDEGAADVMRALRQHLV</sequence>
<dbReference type="Proteomes" id="UP000245697">
    <property type="component" value="Unassembled WGS sequence"/>
</dbReference>
<dbReference type="AlphaFoldDB" id="A0A316F8B5"/>
<feature type="domain" description="GAF" evidence="1">
    <location>
        <begin position="31"/>
        <end position="172"/>
    </location>
</feature>
<reference evidence="2 3" key="1">
    <citation type="submission" date="2018-05" db="EMBL/GenBank/DDBJ databases">
        <title>Genomic Encyclopedia of Archaeal and Bacterial Type Strains, Phase II (KMG-II): from individual species to whole genera.</title>
        <authorList>
            <person name="Goeker M."/>
        </authorList>
    </citation>
    <scope>NUCLEOTIDE SEQUENCE [LARGE SCALE GENOMIC DNA]</scope>
    <source>
        <strain evidence="2 3">DSM 45184</strain>
    </source>
</reference>
<gene>
    <name evidence="2" type="ORF">BC793_113161</name>
</gene>
<dbReference type="Gene3D" id="3.30.450.40">
    <property type="match status" value="1"/>
</dbReference>
<evidence type="ECO:0000313" key="3">
    <source>
        <dbReference type="Proteomes" id="UP000245697"/>
    </source>
</evidence>